<evidence type="ECO:0000313" key="5">
    <source>
        <dbReference type="EMBL" id="GKV16814.1"/>
    </source>
</evidence>
<dbReference type="GO" id="GO:0003723">
    <property type="term" value="F:RNA binding"/>
    <property type="evidence" value="ECO:0007669"/>
    <property type="project" value="UniProtKB-UniRule"/>
</dbReference>
<feature type="region of interest" description="Disordered" evidence="3">
    <location>
        <begin position="717"/>
        <end position="750"/>
    </location>
</feature>
<evidence type="ECO:0000256" key="3">
    <source>
        <dbReference type="SAM" id="MobiDB-lite"/>
    </source>
</evidence>
<keyword evidence="2" id="KW-0694">RNA-binding</keyword>
<dbReference type="PANTHER" id="PTHR10288">
    <property type="entry name" value="KH DOMAIN CONTAINING RNA BINDING PROTEIN"/>
    <property type="match status" value="1"/>
</dbReference>
<dbReference type="Gene3D" id="3.30.1370.10">
    <property type="entry name" value="K Homology domain, type 1"/>
    <property type="match status" value="2"/>
</dbReference>
<dbReference type="InterPro" id="IPR004087">
    <property type="entry name" value="KH_dom"/>
</dbReference>
<feature type="domain" description="K Homology" evidence="4">
    <location>
        <begin position="306"/>
        <end position="379"/>
    </location>
</feature>
<feature type="domain" description="K Homology" evidence="4">
    <location>
        <begin position="156"/>
        <end position="231"/>
    </location>
</feature>
<gene>
    <name evidence="5" type="ORF">SLEP1_g27395</name>
</gene>
<dbReference type="Proteomes" id="UP001054252">
    <property type="component" value="Unassembled WGS sequence"/>
</dbReference>
<dbReference type="InterPro" id="IPR036612">
    <property type="entry name" value="KH_dom_type_1_sf"/>
</dbReference>
<dbReference type="Pfam" id="PF00013">
    <property type="entry name" value="KH_1"/>
    <property type="match status" value="4"/>
</dbReference>
<comment type="caution">
    <text evidence="5">The sequence shown here is derived from an EMBL/GenBank/DDBJ whole genome shotgun (WGS) entry which is preliminary data.</text>
</comment>
<dbReference type="SUPFAM" id="SSF54791">
    <property type="entry name" value="Eukaryotic type KH-domain (KH-domain type I)"/>
    <property type="match status" value="4"/>
</dbReference>
<evidence type="ECO:0000259" key="4">
    <source>
        <dbReference type="SMART" id="SM00322"/>
    </source>
</evidence>
<protein>
    <recommendedName>
        <fullName evidence="4">K Homology domain-containing protein</fullName>
    </recommendedName>
</protein>
<dbReference type="PROSITE" id="PS50084">
    <property type="entry name" value="KH_TYPE_1"/>
    <property type="match status" value="4"/>
</dbReference>
<sequence length="761" mass="82727">MDQNKQNYFKTRRNNQFKRKGDSNRRGRGSNSRNEQLSRSSNSADTVYRILCPSRKIGGVIGKGGNIIKALRVETQATITVADPVPGSDERVIIIYSSPTKILGKHNPDEDLTAGNEYELMEPHCAAQDALLRVHDRIVEEELSGGVASDDDNESTVVTVRLLVPNNMVGCLLGRGGDVIQRLRSDTGASIRVLPSDHLRSCAMSTDELVQISGKNDVVKRALYEVSTHLHQNPRKDKPPMSFSVPYGGQSFSPALSPSNSSWPQRNSAPYSLPPVPWMGDKGKQPSRFGPGGFSGVPPRGREAPAEFSMKILCAAGKIGGVIGKGGFVVRQLQQETGASIHVEDASTESDDRVIRVSAYEVLCDPRSQTIDAILQLQNKTSEFSEKGTITSRLLVPSSKVGCILGQGGNIINDMRRRTQADIRVYSKDDKPKCASEDEELVQISGNFRVAEDALGEIASRLRVRTLRDANAGAEPAPTGPVQGFGPGRSLPGSGPPPSAAISAGKFGGYEPFRVFSSLINVPIFCLVSQEFLILELNLALGVFGKLPKGTLSLMVPLLVVMIVSMRWFWCFRWHIYKLGTSHPCMGGGGREYEPQSYPVPPTATGYPYMNSALEAKVPNNASSSLMGTGRSTMSNIDEVSAASLKLQDYQYGGSNLVQYHGSSEHPTVAQNLQAFMGSAGQQTNAQQNFYHSLHAQQSPYESTGAQQSPYKNLHVQQSPYQKIKAEHSPYPGNTQHMTHAHINGPNSAYHNYGAQQGAYH</sequence>
<dbReference type="SMART" id="SM00322">
    <property type="entry name" value="KH"/>
    <property type="match status" value="4"/>
</dbReference>
<keyword evidence="1" id="KW-0677">Repeat</keyword>
<evidence type="ECO:0000256" key="1">
    <source>
        <dbReference type="ARBA" id="ARBA00022737"/>
    </source>
</evidence>
<dbReference type="EMBL" id="BPVZ01000046">
    <property type="protein sequence ID" value="GKV16814.1"/>
    <property type="molecule type" value="Genomic_DNA"/>
</dbReference>
<dbReference type="CDD" id="cd22460">
    <property type="entry name" value="KH-I_PEPPER_rpt2_like"/>
    <property type="match status" value="2"/>
</dbReference>
<dbReference type="Gene3D" id="3.30.310.210">
    <property type="match status" value="1"/>
</dbReference>
<name>A0AAV5JZM8_9ROSI</name>
<feature type="compositionally biased region" description="Polar residues" evidence="3">
    <location>
        <begin position="35"/>
        <end position="44"/>
    </location>
</feature>
<proteinExistence type="predicted"/>
<feature type="domain" description="K Homology" evidence="4">
    <location>
        <begin position="44"/>
        <end position="114"/>
    </location>
</feature>
<keyword evidence="6" id="KW-1185">Reference proteome</keyword>
<feature type="region of interest" description="Disordered" evidence="3">
    <location>
        <begin position="472"/>
        <end position="498"/>
    </location>
</feature>
<reference evidence="5 6" key="1">
    <citation type="journal article" date="2021" name="Commun. Biol.">
        <title>The genome of Shorea leprosula (Dipterocarpaceae) highlights the ecological relevance of drought in aseasonal tropical rainforests.</title>
        <authorList>
            <person name="Ng K.K.S."/>
            <person name="Kobayashi M.J."/>
            <person name="Fawcett J.A."/>
            <person name="Hatakeyama M."/>
            <person name="Paape T."/>
            <person name="Ng C.H."/>
            <person name="Ang C.C."/>
            <person name="Tnah L.H."/>
            <person name="Lee C.T."/>
            <person name="Nishiyama T."/>
            <person name="Sese J."/>
            <person name="O'Brien M.J."/>
            <person name="Copetti D."/>
            <person name="Mohd Noor M.I."/>
            <person name="Ong R.C."/>
            <person name="Putra M."/>
            <person name="Sireger I.Z."/>
            <person name="Indrioko S."/>
            <person name="Kosugi Y."/>
            <person name="Izuno A."/>
            <person name="Isagi Y."/>
            <person name="Lee S.L."/>
            <person name="Shimizu K.K."/>
        </authorList>
    </citation>
    <scope>NUCLEOTIDE SEQUENCE [LARGE SCALE GENOMIC DNA]</scope>
    <source>
        <strain evidence="5">214</strain>
    </source>
</reference>
<feature type="domain" description="K Homology" evidence="4">
    <location>
        <begin position="388"/>
        <end position="463"/>
    </location>
</feature>
<dbReference type="AlphaFoldDB" id="A0AAV5JZM8"/>
<evidence type="ECO:0000313" key="6">
    <source>
        <dbReference type="Proteomes" id="UP001054252"/>
    </source>
</evidence>
<accession>A0AAV5JZM8</accession>
<evidence type="ECO:0000256" key="2">
    <source>
        <dbReference type="PROSITE-ProRule" id="PRU00117"/>
    </source>
</evidence>
<feature type="region of interest" description="Disordered" evidence="3">
    <location>
        <begin position="1"/>
        <end position="44"/>
    </location>
</feature>
<dbReference type="InterPro" id="IPR004088">
    <property type="entry name" value="KH_dom_type_1"/>
</dbReference>
<organism evidence="5 6">
    <name type="scientific">Rubroshorea leprosula</name>
    <dbReference type="NCBI Taxonomy" id="152421"/>
    <lineage>
        <taxon>Eukaryota</taxon>
        <taxon>Viridiplantae</taxon>
        <taxon>Streptophyta</taxon>
        <taxon>Embryophyta</taxon>
        <taxon>Tracheophyta</taxon>
        <taxon>Spermatophyta</taxon>
        <taxon>Magnoliopsida</taxon>
        <taxon>eudicotyledons</taxon>
        <taxon>Gunneridae</taxon>
        <taxon>Pentapetalae</taxon>
        <taxon>rosids</taxon>
        <taxon>malvids</taxon>
        <taxon>Malvales</taxon>
        <taxon>Dipterocarpaceae</taxon>
        <taxon>Rubroshorea</taxon>
    </lineage>
</organism>